<feature type="transmembrane region" description="Helical" evidence="1">
    <location>
        <begin position="101"/>
        <end position="126"/>
    </location>
</feature>
<evidence type="ECO:0000256" key="1">
    <source>
        <dbReference type="SAM" id="Phobius"/>
    </source>
</evidence>
<reference evidence="2 3" key="1">
    <citation type="submission" date="2020-03" db="EMBL/GenBank/DDBJ databases">
        <title>Sequencing the genomes of 1000 actinobacteria strains.</title>
        <authorList>
            <person name="Klenk H.-P."/>
        </authorList>
    </citation>
    <scope>NUCLEOTIDE SEQUENCE [LARGE SCALE GENOMIC DNA]</scope>
    <source>
        <strain evidence="2 3">DSM 16403</strain>
    </source>
</reference>
<sequence>MQIYSNYPVQRTRQILADVLAVTIVLLAVLLARAAAAAVTAFAEFGRGMEEAGAGFRNTMDDAAVRIGGVPIIGDQASAPFREAADAGAFLVSAGQDQQDAVALAASAVGWMVALVPLAVLARIWLVRRAKFIRQSSRVRSLMNSPAGREILAFRALNNARPAELLGLSDDPVGNWRRGDPATVSALSQLAAQRAGVKAG</sequence>
<accession>A0A846RIQ5</accession>
<name>A0A846RIQ5_9MICC</name>
<evidence type="ECO:0000313" key="2">
    <source>
        <dbReference type="EMBL" id="NJC23168.1"/>
    </source>
</evidence>
<evidence type="ECO:0008006" key="4">
    <source>
        <dbReference type="Google" id="ProtNLM"/>
    </source>
</evidence>
<dbReference type="AlphaFoldDB" id="A0A846RIQ5"/>
<dbReference type="RefSeq" id="WP_167994187.1">
    <property type="nucleotide sequence ID" value="NZ_JAATJL010000001.1"/>
</dbReference>
<keyword evidence="1" id="KW-0472">Membrane</keyword>
<keyword evidence="3" id="KW-1185">Reference proteome</keyword>
<proteinExistence type="predicted"/>
<protein>
    <recommendedName>
        <fullName evidence="4">Transmembrane protein</fullName>
    </recommendedName>
</protein>
<evidence type="ECO:0000313" key="3">
    <source>
        <dbReference type="Proteomes" id="UP000547458"/>
    </source>
</evidence>
<comment type="caution">
    <text evidence="2">The sequence shown here is derived from an EMBL/GenBank/DDBJ whole genome shotgun (WGS) entry which is preliminary data.</text>
</comment>
<gene>
    <name evidence="2" type="ORF">BJ994_002244</name>
</gene>
<keyword evidence="1" id="KW-0812">Transmembrane</keyword>
<keyword evidence="1" id="KW-1133">Transmembrane helix</keyword>
<dbReference type="Proteomes" id="UP000547458">
    <property type="component" value="Unassembled WGS sequence"/>
</dbReference>
<organism evidence="2 3">
    <name type="scientific">Arthrobacter pigmenti</name>
    <dbReference type="NCBI Taxonomy" id="271432"/>
    <lineage>
        <taxon>Bacteria</taxon>
        <taxon>Bacillati</taxon>
        <taxon>Actinomycetota</taxon>
        <taxon>Actinomycetes</taxon>
        <taxon>Micrococcales</taxon>
        <taxon>Micrococcaceae</taxon>
        <taxon>Arthrobacter</taxon>
    </lineage>
</organism>
<dbReference type="EMBL" id="JAATJL010000001">
    <property type="protein sequence ID" value="NJC23168.1"/>
    <property type="molecule type" value="Genomic_DNA"/>
</dbReference>